<sequence length="180" mass="19442">MIVTLIVAGEVGFWAVLALALTTRYLLRWRRLSTALLLGLPLIDLAILALTALDLRHGTVATWAHGLAAAYVGFSVAYGHSVVTWADAHVQHRFADGPAPARAPRYGAARARYEWRIFARTLLAATVTVALIATLTWLVGDPARTEALGVWYPRTALVLGISLVVAGSYTVFPKKAPADR</sequence>
<evidence type="ECO:0000313" key="2">
    <source>
        <dbReference type="EMBL" id="BFP46010.1"/>
    </source>
</evidence>
<keyword evidence="1" id="KW-0812">Transmembrane</keyword>
<gene>
    <name evidence="2" type="ORF">KCMC57_23780</name>
</gene>
<accession>A0AB33JVI0</accession>
<dbReference type="EMBL" id="AP035881">
    <property type="protein sequence ID" value="BFP46010.1"/>
    <property type="molecule type" value="Genomic_DNA"/>
</dbReference>
<proteinExistence type="predicted"/>
<dbReference type="AlphaFoldDB" id="A0AB33JVI0"/>
<evidence type="ECO:0000256" key="1">
    <source>
        <dbReference type="SAM" id="Phobius"/>
    </source>
</evidence>
<feature type="transmembrane region" description="Helical" evidence="1">
    <location>
        <begin position="117"/>
        <end position="139"/>
    </location>
</feature>
<feature type="transmembrane region" description="Helical" evidence="1">
    <location>
        <begin position="151"/>
        <end position="172"/>
    </location>
</feature>
<name>A0AB33JVI0_9ACTN</name>
<feature type="transmembrane region" description="Helical" evidence="1">
    <location>
        <begin position="6"/>
        <end position="27"/>
    </location>
</feature>
<feature type="transmembrane region" description="Helical" evidence="1">
    <location>
        <begin position="34"/>
        <end position="53"/>
    </location>
</feature>
<dbReference type="RefSeq" id="WP_407988459.1">
    <property type="nucleotide sequence ID" value="NZ_AP035881.2"/>
</dbReference>
<evidence type="ECO:0008006" key="3">
    <source>
        <dbReference type="Google" id="ProtNLM"/>
    </source>
</evidence>
<organism evidence="2">
    <name type="scientific">Kitasatospora sp. CMC57</name>
    <dbReference type="NCBI Taxonomy" id="3231513"/>
    <lineage>
        <taxon>Bacteria</taxon>
        <taxon>Bacillati</taxon>
        <taxon>Actinomycetota</taxon>
        <taxon>Actinomycetes</taxon>
        <taxon>Kitasatosporales</taxon>
        <taxon>Streptomycetaceae</taxon>
        <taxon>Kitasatospora</taxon>
    </lineage>
</organism>
<protein>
    <recommendedName>
        <fullName evidence="3">Integral membrane protein</fullName>
    </recommendedName>
</protein>
<reference evidence="2" key="1">
    <citation type="submission" date="2024-07" db="EMBL/GenBank/DDBJ databases">
        <title>Complete genome sequences of cellulolytic bacteria, Kitasatospora sp. CMC57 and Streptomyces sp. CMC78, isolated from Japanese agricultural soil.</title>
        <authorList>
            <person name="Hashimoto T."/>
            <person name="Ito M."/>
            <person name="Iwamoto M."/>
            <person name="Fukahori D."/>
            <person name="Shoda T."/>
            <person name="Sakoda M."/>
            <person name="Morohoshi T."/>
            <person name="Mitsuboshi M."/>
            <person name="Nishizawa T."/>
        </authorList>
    </citation>
    <scope>NUCLEOTIDE SEQUENCE</scope>
    <source>
        <strain evidence="2">CMC57</strain>
    </source>
</reference>
<feature type="transmembrane region" description="Helical" evidence="1">
    <location>
        <begin position="65"/>
        <end position="86"/>
    </location>
</feature>
<keyword evidence="1" id="KW-0472">Membrane</keyword>
<keyword evidence="1" id="KW-1133">Transmembrane helix</keyword>